<dbReference type="InterPro" id="IPR050388">
    <property type="entry name" value="ABC_Ni/Peptide_Import"/>
</dbReference>
<keyword evidence="10" id="KW-1185">Reference proteome</keyword>
<evidence type="ECO:0000256" key="4">
    <source>
        <dbReference type="ARBA" id="ARBA00022475"/>
    </source>
</evidence>
<keyword evidence="4" id="KW-1003">Cell membrane</keyword>
<evidence type="ECO:0000256" key="5">
    <source>
        <dbReference type="ARBA" id="ARBA00022519"/>
    </source>
</evidence>
<evidence type="ECO:0000259" key="8">
    <source>
        <dbReference type="PROSITE" id="PS50893"/>
    </source>
</evidence>
<sequence>MKWSPSSGKWRRKNRFSQYDLNNLPKTLCASGNIKWEQPQGLDNQHNKKAALISQHASSLNPNLTIGSQLKLFTQGSIQLHQLLRLLGLSSHILSAYPYQLSGGIVKRVLTCMALVQRSYLVVADEPTCGLDEANAVQLMTLYKSWSKLASSFLIISHDLPLVCQFVDRVFVMNDGAIVEQTTPSRIIKGHCHSYTQALWQSQPRHWHRQEFSHRSGV</sequence>
<dbReference type="PANTHER" id="PTHR43297">
    <property type="entry name" value="OLIGOPEPTIDE TRANSPORT ATP-BINDING PROTEIN APPD"/>
    <property type="match status" value="1"/>
</dbReference>
<feature type="domain" description="ABC transporter" evidence="8">
    <location>
        <begin position="19"/>
        <end position="200"/>
    </location>
</feature>
<evidence type="ECO:0000256" key="6">
    <source>
        <dbReference type="ARBA" id="ARBA00022967"/>
    </source>
</evidence>
<evidence type="ECO:0000313" key="9">
    <source>
        <dbReference type="EMBL" id="AXY03158.1"/>
    </source>
</evidence>
<dbReference type="InterPro" id="IPR027417">
    <property type="entry name" value="P-loop_NTPase"/>
</dbReference>
<evidence type="ECO:0000256" key="2">
    <source>
        <dbReference type="ARBA" id="ARBA00005417"/>
    </source>
</evidence>
<organism evidence="9 10">
    <name type="scientific">Vibrio alfacsensis</name>
    <dbReference type="NCBI Taxonomy" id="1074311"/>
    <lineage>
        <taxon>Bacteria</taxon>
        <taxon>Pseudomonadati</taxon>
        <taxon>Pseudomonadota</taxon>
        <taxon>Gammaproteobacteria</taxon>
        <taxon>Vibrionales</taxon>
        <taxon>Vibrionaceae</taxon>
        <taxon>Vibrio</taxon>
    </lineage>
</organism>
<dbReference type="Pfam" id="PF00005">
    <property type="entry name" value="ABC_tran"/>
    <property type="match status" value="1"/>
</dbReference>
<keyword evidence="9" id="KW-0067">ATP-binding</keyword>
<dbReference type="PROSITE" id="PS50893">
    <property type="entry name" value="ABC_TRANSPORTER_2"/>
    <property type="match status" value="1"/>
</dbReference>
<evidence type="ECO:0000256" key="3">
    <source>
        <dbReference type="ARBA" id="ARBA00022448"/>
    </source>
</evidence>
<accession>A0ABN5PLH5</accession>
<evidence type="ECO:0000256" key="7">
    <source>
        <dbReference type="ARBA" id="ARBA00023136"/>
    </source>
</evidence>
<dbReference type="SUPFAM" id="SSF52540">
    <property type="entry name" value="P-loop containing nucleoside triphosphate hydrolases"/>
    <property type="match status" value="1"/>
</dbReference>
<gene>
    <name evidence="9" type="ORF">D1115_19825</name>
</gene>
<keyword evidence="3" id="KW-0813">Transport</keyword>
<dbReference type="Proteomes" id="UP000262832">
    <property type="component" value="Chromosome II"/>
</dbReference>
<evidence type="ECO:0000313" key="10">
    <source>
        <dbReference type="Proteomes" id="UP000262832"/>
    </source>
</evidence>
<dbReference type="Gene3D" id="3.40.50.300">
    <property type="entry name" value="P-loop containing nucleotide triphosphate hydrolases"/>
    <property type="match status" value="1"/>
</dbReference>
<proteinExistence type="inferred from homology"/>
<comment type="subcellular location">
    <subcellularLocation>
        <location evidence="1">Membrane</location>
    </subcellularLocation>
</comment>
<keyword evidence="6" id="KW-1278">Translocase</keyword>
<dbReference type="GO" id="GO:0005524">
    <property type="term" value="F:ATP binding"/>
    <property type="evidence" value="ECO:0007669"/>
    <property type="project" value="UniProtKB-KW"/>
</dbReference>
<evidence type="ECO:0000256" key="1">
    <source>
        <dbReference type="ARBA" id="ARBA00004370"/>
    </source>
</evidence>
<name>A0ABN5PLH5_9VIBR</name>
<protein>
    <submittedName>
        <fullName evidence="9">ATP-binding cassette domain-containing protein</fullName>
    </submittedName>
</protein>
<keyword evidence="9" id="KW-0547">Nucleotide-binding</keyword>
<dbReference type="PANTHER" id="PTHR43297:SF14">
    <property type="entry name" value="ATPASE AAA-TYPE CORE DOMAIN-CONTAINING PROTEIN"/>
    <property type="match status" value="1"/>
</dbReference>
<dbReference type="EMBL" id="CP032094">
    <property type="protein sequence ID" value="AXY03158.1"/>
    <property type="molecule type" value="Genomic_DNA"/>
</dbReference>
<keyword evidence="5" id="KW-0997">Cell inner membrane</keyword>
<reference evidence="9 10" key="1">
    <citation type="submission" date="2018-08" db="EMBL/GenBank/DDBJ databases">
        <title>Genomic taxonomy of the Vibrionaceae family.</title>
        <authorList>
            <person name="Gomez-Gil B."/>
            <person name="Tanaka M."/>
            <person name="Sawabe T."/>
            <person name="Enciso-Ibarra K."/>
        </authorList>
    </citation>
    <scope>NUCLEOTIDE SEQUENCE [LARGE SCALE GENOMIC DNA]</scope>
    <source>
        <strain evidence="9 10">CAIM 1831</strain>
    </source>
</reference>
<keyword evidence="7" id="KW-0472">Membrane</keyword>
<comment type="similarity">
    <text evidence="2">Belongs to the ABC transporter superfamily.</text>
</comment>
<dbReference type="InterPro" id="IPR003439">
    <property type="entry name" value="ABC_transporter-like_ATP-bd"/>
</dbReference>